<dbReference type="InterPro" id="IPR025421">
    <property type="entry name" value="DUF4148"/>
</dbReference>
<dbReference type="Pfam" id="PF13663">
    <property type="entry name" value="DUF4148"/>
    <property type="match status" value="1"/>
</dbReference>
<keyword evidence="1" id="KW-0732">Signal</keyword>
<feature type="chain" id="PRO_5045925508" evidence="1">
    <location>
        <begin position="25"/>
        <end position="107"/>
    </location>
</feature>
<feature type="signal peptide" evidence="1">
    <location>
        <begin position="1"/>
        <end position="24"/>
    </location>
</feature>
<evidence type="ECO:0000256" key="1">
    <source>
        <dbReference type="SAM" id="SignalP"/>
    </source>
</evidence>
<dbReference type="EMBL" id="JAWIIV010000027">
    <property type="protein sequence ID" value="MEC4722257.1"/>
    <property type="molecule type" value="Genomic_DNA"/>
</dbReference>
<accession>A0ABU6JF05</accession>
<reference evidence="2 3" key="1">
    <citation type="submission" date="2023-10" db="EMBL/GenBank/DDBJ databases">
        <title>Noviherbaspirillum sp. CPCC 100848 genome assembly.</title>
        <authorList>
            <person name="Li X.Y."/>
            <person name="Fang X.M."/>
        </authorList>
    </citation>
    <scope>NUCLEOTIDE SEQUENCE [LARGE SCALE GENOMIC DNA]</scope>
    <source>
        <strain evidence="2 3">CPCC 100848</strain>
    </source>
</reference>
<name>A0ABU6JF05_9BURK</name>
<comment type="caution">
    <text evidence="2">The sequence shown here is derived from an EMBL/GenBank/DDBJ whole genome shotgun (WGS) entry which is preliminary data.</text>
</comment>
<dbReference type="Proteomes" id="UP001352263">
    <property type="component" value="Unassembled WGS sequence"/>
</dbReference>
<gene>
    <name evidence="2" type="ORF">RY831_24135</name>
</gene>
<evidence type="ECO:0000313" key="3">
    <source>
        <dbReference type="Proteomes" id="UP001352263"/>
    </source>
</evidence>
<dbReference type="RefSeq" id="WP_326508932.1">
    <property type="nucleotide sequence ID" value="NZ_JAWIIV010000027.1"/>
</dbReference>
<protein>
    <submittedName>
        <fullName evidence="2">DUF4148 domain-containing protein</fullName>
    </submittedName>
</protein>
<evidence type="ECO:0000313" key="2">
    <source>
        <dbReference type="EMBL" id="MEC4722257.1"/>
    </source>
</evidence>
<sequence>MKLNKLSVAIAALVFVGASSSAMADHRWPSEANYGQQEPARESTKTRTEVIAELKRASAQGWRVGASPFYPEATADKSVAGRTATEAGVANARSAGFGATDNMYSGG</sequence>
<keyword evidence="3" id="KW-1185">Reference proteome</keyword>
<organism evidence="2 3">
    <name type="scientific">Noviherbaspirillum album</name>
    <dbReference type="NCBI Taxonomy" id="3080276"/>
    <lineage>
        <taxon>Bacteria</taxon>
        <taxon>Pseudomonadati</taxon>
        <taxon>Pseudomonadota</taxon>
        <taxon>Betaproteobacteria</taxon>
        <taxon>Burkholderiales</taxon>
        <taxon>Oxalobacteraceae</taxon>
        <taxon>Noviherbaspirillum</taxon>
    </lineage>
</organism>
<proteinExistence type="predicted"/>